<comment type="caution">
    <text evidence="1">The sequence shown here is derived from an EMBL/GenBank/DDBJ whole genome shotgun (WGS) entry which is preliminary data.</text>
</comment>
<dbReference type="Proteomes" id="UP000193922">
    <property type="component" value="Unassembled WGS sequence"/>
</dbReference>
<reference evidence="1 2" key="1">
    <citation type="submission" date="2016-07" db="EMBL/GenBank/DDBJ databases">
        <title>Pervasive Adenine N6-methylation of Active Genes in Fungi.</title>
        <authorList>
            <consortium name="DOE Joint Genome Institute"/>
            <person name="Mondo S.J."/>
            <person name="Dannebaum R.O."/>
            <person name="Kuo R.C."/>
            <person name="Labutti K."/>
            <person name="Haridas S."/>
            <person name="Kuo A."/>
            <person name="Salamov A."/>
            <person name="Ahrendt S.R."/>
            <person name="Lipzen A."/>
            <person name="Sullivan W."/>
            <person name="Andreopoulos W.B."/>
            <person name="Clum A."/>
            <person name="Lindquist E."/>
            <person name="Daum C."/>
            <person name="Ramamoorthy G.K."/>
            <person name="Gryganskyi A."/>
            <person name="Culley D."/>
            <person name="Magnuson J.K."/>
            <person name="James T.Y."/>
            <person name="O'Malley M.A."/>
            <person name="Stajich J.E."/>
            <person name="Spatafora J.W."/>
            <person name="Visel A."/>
            <person name="Grigoriev I.V."/>
        </authorList>
    </citation>
    <scope>NUCLEOTIDE SEQUENCE [LARGE SCALE GENOMIC DNA]</scope>
    <source>
        <strain evidence="1 2">ATCC 12442</strain>
    </source>
</reference>
<evidence type="ECO:0000313" key="1">
    <source>
        <dbReference type="EMBL" id="ORX64234.1"/>
    </source>
</evidence>
<feature type="non-terminal residue" evidence="1">
    <location>
        <position position="1"/>
    </location>
</feature>
<feature type="non-terminal residue" evidence="1">
    <location>
        <position position="180"/>
    </location>
</feature>
<dbReference type="GeneID" id="63805642"/>
<sequence>LFEQTFMKYIHQLEALQLHLLEIDAAIPWHLFDLVKGQLVFQSLEKVEFKFIVDARSKITFPGYQHPVIFPVLTSLRVTNAIGVYDNIYAYFTSNKLSRLVVKDDPDAFEHIDWRVLQTVQRFEIEHPTGEFTSHHQLAQSGLARHCSGHCRQGHARQHGGTAAAPGITPYQLRVDAYKR</sequence>
<organism evidence="1 2">
    <name type="scientific">Linderina pennispora</name>
    <dbReference type="NCBI Taxonomy" id="61395"/>
    <lineage>
        <taxon>Eukaryota</taxon>
        <taxon>Fungi</taxon>
        <taxon>Fungi incertae sedis</taxon>
        <taxon>Zoopagomycota</taxon>
        <taxon>Kickxellomycotina</taxon>
        <taxon>Kickxellomycetes</taxon>
        <taxon>Kickxellales</taxon>
        <taxon>Kickxellaceae</taxon>
        <taxon>Linderina</taxon>
    </lineage>
</organism>
<proteinExistence type="predicted"/>
<accession>A0A1Y1VU13</accession>
<gene>
    <name evidence="1" type="ORF">DL89DRAFT_272590</name>
</gene>
<name>A0A1Y1VU13_9FUNG</name>
<keyword evidence="2" id="KW-1185">Reference proteome</keyword>
<dbReference type="RefSeq" id="XP_040739203.1">
    <property type="nucleotide sequence ID" value="XM_040888994.1"/>
</dbReference>
<evidence type="ECO:0000313" key="2">
    <source>
        <dbReference type="Proteomes" id="UP000193922"/>
    </source>
</evidence>
<dbReference type="EMBL" id="MCFD01000113">
    <property type="protein sequence ID" value="ORX64234.1"/>
    <property type="molecule type" value="Genomic_DNA"/>
</dbReference>
<dbReference type="AlphaFoldDB" id="A0A1Y1VU13"/>
<protein>
    <submittedName>
        <fullName evidence="1">Uncharacterized protein</fullName>
    </submittedName>
</protein>